<keyword evidence="1" id="KW-0175">Coiled coil</keyword>
<dbReference type="PANTHER" id="PTHR46713:SF1">
    <property type="entry name" value="F13M7.16 PROTEIN"/>
    <property type="match status" value="1"/>
</dbReference>
<dbReference type="Gene3D" id="1.20.58.2190">
    <property type="match status" value="1"/>
</dbReference>
<organism evidence="4 5">
    <name type="scientific">Stylonychia lemnae</name>
    <name type="common">Ciliate</name>
    <dbReference type="NCBI Taxonomy" id="5949"/>
    <lineage>
        <taxon>Eukaryota</taxon>
        <taxon>Sar</taxon>
        <taxon>Alveolata</taxon>
        <taxon>Ciliophora</taxon>
        <taxon>Intramacronucleata</taxon>
        <taxon>Spirotrichea</taxon>
        <taxon>Stichotrichia</taxon>
        <taxon>Sporadotrichida</taxon>
        <taxon>Oxytrichidae</taxon>
        <taxon>Stylonychinae</taxon>
        <taxon>Stylonychia</taxon>
    </lineage>
</organism>
<sequence>MLTFFTDAVMTDADKGLEESMALAQQLDAEQNEANAQVQMLENQIENEGIQAQGGSISSYVNQSYVNQLLELGFTKDVAEKALFLNLSTPGEPIANALDWISAHSDDSDFHEALQVVGQSEATSGPKSTLTKEEKLKKAKELQESIRKKRAEEEKRLNEEREKQRVHGAKAMSEVKRKMEEEQKKIALDVQKREKQEFLAAKQRMLEQLERDKQERFGKKAGDSSSGTTSQQQPQKQVLEGIELVKHGIKLVKTLYTEDRQPGVAKTCFKTLTVYLNNAINNPTEDKFKRINQANEAFQKRVGKINGGMSILKGVGFIEQDDGSLFLEKYDVEIMREAVRCLENNL</sequence>
<evidence type="ECO:0000256" key="1">
    <source>
        <dbReference type="SAM" id="Coils"/>
    </source>
</evidence>
<dbReference type="SUPFAM" id="SSF143503">
    <property type="entry name" value="PUG domain-like"/>
    <property type="match status" value="1"/>
</dbReference>
<dbReference type="AlphaFoldDB" id="A0A078A7V2"/>
<feature type="compositionally biased region" description="Low complexity" evidence="2">
    <location>
        <begin position="224"/>
        <end position="237"/>
    </location>
</feature>
<feature type="coiled-coil region" evidence="1">
    <location>
        <begin position="17"/>
        <end position="51"/>
    </location>
</feature>
<evidence type="ECO:0000256" key="2">
    <source>
        <dbReference type="SAM" id="MobiDB-lite"/>
    </source>
</evidence>
<dbReference type="OMA" id="CANAKDH"/>
<feature type="region of interest" description="Disordered" evidence="2">
    <location>
        <begin position="212"/>
        <end position="237"/>
    </location>
</feature>
<dbReference type="InterPro" id="IPR018997">
    <property type="entry name" value="PUB_domain"/>
</dbReference>
<name>A0A078A7V2_STYLE</name>
<evidence type="ECO:0000259" key="3">
    <source>
        <dbReference type="PROSITE" id="PS50030"/>
    </source>
</evidence>
<dbReference type="InterPro" id="IPR015940">
    <property type="entry name" value="UBA"/>
</dbReference>
<dbReference type="PANTHER" id="PTHR46713">
    <property type="entry name" value="F13M7.16 PROTEIN"/>
    <property type="match status" value="1"/>
</dbReference>
<feature type="compositionally biased region" description="Basic and acidic residues" evidence="2">
    <location>
        <begin position="130"/>
        <end position="165"/>
    </location>
</feature>
<dbReference type="Pfam" id="PF09409">
    <property type="entry name" value="PUB"/>
    <property type="match status" value="1"/>
</dbReference>
<reference evidence="4 5" key="1">
    <citation type="submission" date="2014-06" db="EMBL/GenBank/DDBJ databases">
        <authorList>
            <person name="Swart Estienne"/>
        </authorList>
    </citation>
    <scope>NUCLEOTIDE SEQUENCE [LARGE SCALE GENOMIC DNA]</scope>
    <source>
        <strain evidence="4 5">130c</strain>
    </source>
</reference>
<dbReference type="Gene3D" id="1.10.8.10">
    <property type="entry name" value="DNA helicase RuvA subunit, C-terminal domain"/>
    <property type="match status" value="1"/>
</dbReference>
<protein>
    <submittedName>
        <fullName evidence="4">Pub domain-containing protein</fullName>
    </submittedName>
</protein>
<dbReference type="InterPro" id="IPR009060">
    <property type="entry name" value="UBA-like_sf"/>
</dbReference>
<dbReference type="EMBL" id="CCKQ01007013">
    <property type="protein sequence ID" value="CDW78340.1"/>
    <property type="molecule type" value="Genomic_DNA"/>
</dbReference>
<dbReference type="InParanoid" id="A0A078A7V2"/>
<dbReference type="Proteomes" id="UP000039865">
    <property type="component" value="Unassembled WGS sequence"/>
</dbReference>
<dbReference type="SUPFAM" id="SSF46934">
    <property type="entry name" value="UBA-like"/>
    <property type="match status" value="1"/>
</dbReference>
<dbReference type="SMART" id="SM00580">
    <property type="entry name" value="PUG"/>
    <property type="match status" value="1"/>
</dbReference>
<feature type="region of interest" description="Disordered" evidence="2">
    <location>
        <begin position="118"/>
        <end position="177"/>
    </location>
</feature>
<dbReference type="InterPro" id="IPR036339">
    <property type="entry name" value="PUB-like_dom_sf"/>
</dbReference>
<evidence type="ECO:0000313" key="5">
    <source>
        <dbReference type="Proteomes" id="UP000039865"/>
    </source>
</evidence>
<dbReference type="OrthoDB" id="336240at2759"/>
<dbReference type="CDD" id="cd09212">
    <property type="entry name" value="PUB"/>
    <property type="match status" value="1"/>
</dbReference>
<proteinExistence type="predicted"/>
<accession>A0A078A7V2</accession>
<dbReference type="PROSITE" id="PS50030">
    <property type="entry name" value="UBA"/>
    <property type="match status" value="1"/>
</dbReference>
<evidence type="ECO:0000313" key="4">
    <source>
        <dbReference type="EMBL" id="CDW78340.1"/>
    </source>
</evidence>
<dbReference type="Pfam" id="PF22562">
    <property type="entry name" value="UBA_7"/>
    <property type="match status" value="1"/>
</dbReference>
<feature type="domain" description="UBA" evidence="3">
    <location>
        <begin position="60"/>
        <end position="104"/>
    </location>
</feature>
<gene>
    <name evidence="4" type="primary">Contig4897.g5232</name>
    <name evidence="4" type="ORF">STYLEM_7316</name>
</gene>
<feature type="compositionally biased region" description="Basic and acidic residues" evidence="2">
    <location>
        <begin position="212"/>
        <end position="222"/>
    </location>
</feature>
<keyword evidence="5" id="KW-1185">Reference proteome</keyword>